<dbReference type="InterPro" id="IPR036638">
    <property type="entry name" value="HLH_DNA-bd_sf"/>
</dbReference>
<keyword evidence="4" id="KW-0539">Nucleus</keyword>
<reference evidence="7 8" key="1">
    <citation type="journal article" date="2015" name="Proc. Natl. Acad. Sci. U.S.A.">
        <title>The resurrection genome of Boea hygrometrica: A blueprint for survival of dehydration.</title>
        <authorList>
            <person name="Xiao L."/>
            <person name="Yang G."/>
            <person name="Zhang L."/>
            <person name="Yang X."/>
            <person name="Zhao S."/>
            <person name="Ji Z."/>
            <person name="Zhou Q."/>
            <person name="Hu M."/>
            <person name="Wang Y."/>
            <person name="Chen M."/>
            <person name="Xu Y."/>
            <person name="Jin H."/>
            <person name="Xiao X."/>
            <person name="Hu G."/>
            <person name="Bao F."/>
            <person name="Hu Y."/>
            <person name="Wan P."/>
            <person name="Li L."/>
            <person name="Deng X."/>
            <person name="Kuang T."/>
            <person name="Xiang C."/>
            <person name="Zhu J.K."/>
            <person name="Oliver M.J."/>
            <person name="He Y."/>
        </authorList>
    </citation>
    <scope>NUCLEOTIDE SEQUENCE [LARGE SCALE GENOMIC DNA]</scope>
    <source>
        <strain evidence="8">cv. XS01</strain>
    </source>
</reference>
<dbReference type="InterPro" id="IPR011598">
    <property type="entry name" value="bHLH_dom"/>
</dbReference>
<feature type="compositionally biased region" description="Polar residues" evidence="5">
    <location>
        <begin position="433"/>
        <end position="444"/>
    </location>
</feature>
<dbReference type="InterPro" id="IPR024097">
    <property type="entry name" value="bHLH_ZIP_TF"/>
</dbReference>
<keyword evidence="8" id="KW-1185">Reference proteome</keyword>
<keyword evidence="2" id="KW-0805">Transcription regulation</keyword>
<feature type="region of interest" description="Disordered" evidence="5">
    <location>
        <begin position="433"/>
        <end position="494"/>
    </location>
</feature>
<dbReference type="EMBL" id="KQ993869">
    <property type="protein sequence ID" value="KZV48393.1"/>
    <property type="molecule type" value="Genomic_DNA"/>
</dbReference>
<dbReference type="FunFam" id="4.10.280.10:FF:000002">
    <property type="entry name" value="Basic helix-loop-helix transcription factor"/>
    <property type="match status" value="1"/>
</dbReference>
<evidence type="ECO:0000256" key="2">
    <source>
        <dbReference type="ARBA" id="ARBA00023015"/>
    </source>
</evidence>
<gene>
    <name evidence="7" type="ORF">F511_37672</name>
</gene>
<accession>A0A2Z7CNP1</accession>
<dbReference type="GO" id="GO:0005634">
    <property type="term" value="C:nucleus"/>
    <property type="evidence" value="ECO:0007669"/>
    <property type="project" value="UniProtKB-SubCell"/>
</dbReference>
<feature type="compositionally biased region" description="Basic and acidic residues" evidence="5">
    <location>
        <begin position="249"/>
        <end position="262"/>
    </location>
</feature>
<proteinExistence type="predicted"/>
<evidence type="ECO:0000256" key="5">
    <source>
        <dbReference type="SAM" id="MobiDB-lite"/>
    </source>
</evidence>
<comment type="subcellular location">
    <subcellularLocation>
        <location evidence="1">Nucleus</location>
    </subcellularLocation>
</comment>
<keyword evidence="3" id="KW-0804">Transcription</keyword>
<evidence type="ECO:0000256" key="4">
    <source>
        <dbReference type="ARBA" id="ARBA00023242"/>
    </source>
</evidence>
<feature type="domain" description="BHLH" evidence="6">
    <location>
        <begin position="269"/>
        <end position="319"/>
    </location>
</feature>
<feature type="compositionally biased region" description="Basic and acidic residues" evidence="5">
    <location>
        <begin position="445"/>
        <end position="457"/>
    </location>
</feature>
<sequence>MEKEYFPNHGIPRSQFEKAIPNAWNPVISSTVQRSFVDPTSSAEQFPHFVSAASLPSVASSSSGLYGDCFLLGELIGKLGGLPIASSVTAQLPYHEMNNDGVTDPQHDPIGIPEAASKFSCFGSGSFNSRISQPFRQNNAEMSPSMANAKAAGILSSPCLKRAGSSVESMNYSQELRPLDKKRTSFSGSCLNFNEESSVSKTSNELDHRKRKSATSSAHSKEDDPILAKGFEGDQEANTKRSKKCTKSGKNDTAEPPKDYIHVRARRGQATDSHSLAERVRREKISERMKLLQDLVPGCNKVTGKALMLDEIINYVKSLQCQVEFLSMKLSSVNPDLDIDIISKNMLQQTAILQPQVQQILHPLDPSAAFFNHQNSQQLIDPLTHIDPFGENIHQFRAFGEDDLHSIVQMSLGLDPVKDLTLYPQNFPEASWSVQEQNKSSCEQEQMRSEDWKEKPRSAKGHMNTRAGHMKKQPAEIQARKPTGKKPAGRPDQKLCAKSDKLVCALSEYKKTN</sequence>
<name>A0A2Z7CNP1_9LAMI</name>
<evidence type="ECO:0000256" key="3">
    <source>
        <dbReference type="ARBA" id="ARBA00023163"/>
    </source>
</evidence>
<evidence type="ECO:0000313" key="7">
    <source>
        <dbReference type="EMBL" id="KZV48393.1"/>
    </source>
</evidence>
<dbReference type="CDD" id="cd18919">
    <property type="entry name" value="bHLH_AtBPE_like"/>
    <property type="match status" value="1"/>
</dbReference>
<protein>
    <submittedName>
        <fullName evidence="7">Basic helix-loop-helix family protein</fullName>
    </submittedName>
</protein>
<feature type="region of interest" description="Disordered" evidence="5">
    <location>
        <begin position="197"/>
        <end position="276"/>
    </location>
</feature>
<dbReference type="SMART" id="SM00353">
    <property type="entry name" value="HLH"/>
    <property type="match status" value="1"/>
</dbReference>
<dbReference type="GO" id="GO:0046983">
    <property type="term" value="F:protein dimerization activity"/>
    <property type="evidence" value="ECO:0007669"/>
    <property type="project" value="InterPro"/>
</dbReference>
<dbReference type="Pfam" id="PF00010">
    <property type="entry name" value="HLH"/>
    <property type="match status" value="1"/>
</dbReference>
<dbReference type="AlphaFoldDB" id="A0A2Z7CNP1"/>
<evidence type="ECO:0000256" key="1">
    <source>
        <dbReference type="ARBA" id="ARBA00004123"/>
    </source>
</evidence>
<evidence type="ECO:0000313" key="8">
    <source>
        <dbReference type="Proteomes" id="UP000250235"/>
    </source>
</evidence>
<dbReference type="PROSITE" id="PS50888">
    <property type="entry name" value="BHLH"/>
    <property type="match status" value="1"/>
</dbReference>
<dbReference type="Proteomes" id="UP000250235">
    <property type="component" value="Unassembled WGS sequence"/>
</dbReference>
<dbReference type="GO" id="GO:0003700">
    <property type="term" value="F:DNA-binding transcription factor activity"/>
    <property type="evidence" value="ECO:0007669"/>
    <property type="project" value="TreeGrafter"/>
</dbReference>
<organism evidence="7 8">
    <name type="scientific">Dorcoceras hygrometricum</name>
    <dbReference type="NCBI Taxonomy" id="472368"/>
    <lineage>
        <taxon>Eukaryota</taxon>
        <taxon>Viridiplantae</taxon>
        <taxon>Streptophyta</taxon>
        <taxon>Embryophyta</taxon>
        <taxon>Tracheophyta</taxon>
        <taxon>Spermatophyta</taxon>
        <taxon>Magnoliopsida</taxon>
        <taxon>eudicotyledons</taxon>
        <taxon>Gunneridae</taxon>
        <taxon>Pentapetalae</taxon>
        <taxon>asterids</taxon>
        <taxon>lamiids</taxon>
        <taxon>Lamiales</taxon>
        <taxon>Gesneriaceae</taxon>
        <taxon>Didymocarpoideae</taxon>
        <taxon>Trichosporeae</taxon>
        <taxon>Loxocarpinae</taxon>
        <taxon>Dorcoceras</taxon>
    </lineage>
</organism>
<evidence type="ECO:0000259" key="6">
    <source>
        <dbReference type="PROSITE" id="PS50888"/>
    </source>
</evidence>
<dbReference type="OrthoDB" id="1095591at2759"/>
<dbReference type="PANTHER" id="PTHR12565">
    <property type="entry name" value="STEROL REGULATORY ELEMENT-BINDING PROTEIN"/>
    <property type="match status" value="1"/>
</dbReference>
<dbReference type="Gene3D" id="4.10.280.10">
    <property type="entry name" value="Helix-loop-helix DNA-binding domain"/>
    <property type="match status" value="1"/>
</dbReference>
<dbReference type="SUPFAM" id="SSF47459">
    <property type="entry name" value="HLH, helix-loop-helix DNA-binding domain"/>
    <property type="match status" value="1"/>
</dbReference>
<dbReference type="PANTHER" id="PTHR12565:SF184">
    <property type="entry name" value="BHLH TRANSCRIPTION FACTOR"/>
    <property type="match status" value="1"/>
</dbReference>